<evidence type="ECO:0000313" key="2">
    <source>
        <dbReference type="Proteomes" id="UP000192582"/>
    </source>
</evidence>
<evidence type="ECO:0000313" key="1">
    <source>
        <dbReference type="EMBL" id="SMB81293.1"/>
    </source>
</evidence>
<proteinExistence type="predicted"/>
<dbReference type="Proteomes" id="UP000192582">
    <property type="component" value="Unassembled WGS sequence"/>
</dbReference>
<name>A0A1W1UJV1_9DEIO</name>
<dbReference type="EMBL" id="FWWU01000005">
    <property type="protein sequence ID" value="SMB81293.1"/>
    <property type="molecule type" value="Genomic_DNA"/>
</dbReference>
<keyword evidence="2" id="KW-1185">Reference proteome</keyword>
<reference evidence="1 2" key="1">
    <citation type="submission" date="2017-04" db="EMBL/GenBank/DDBJ databases">
        <authorList>
            <person name="Afonso C.L."/>
            <person name="Miller P.J."/>
            <person name="Scott M.A."/>
            <person name="Spackman E."/>
            <person name="Goraichik I."/>
            <person name="Dimitrov K.M."/>
            <person name="Suarez D.L."/>
            <person name="Swayne D.E."/>
        </authorList>
    </citation>
    <scope>NUCLEOTIDE SEQUENCE [LARGE SCALE GENOMIC DNA]</scope>
    <source>
        <strain evidence="1 2">KR-140</strain>
    </source>
</reference>
<protein>
    <submittedName>
        <fullName evidence="1">Uncharacterized protein</fullName>
    </submittedName>
</protein>
<sequence>MIPMTAALDAEQRLRAALLESESAAEAIWRLHEARVGHILLSRAVATVFGLTLLEARQAVAGAVECQGIQHPEPQGEVGLCWPDREAGVLDYLERNSPLWQHQAAQPAAYQAHFLPSWEAPMLLSVELQPVPILKVLVAEPFSGPDSQGRVRVPRWPVPISMNTALKSWSAQALLTERVLPALEHRAIAAVQDVDIQASGVGIDGITILASVHLKGQVTRFRVWSPTPERDPGAHAFLSLLLNLTLDHFPQGKIHAAARDVAGYLFPRR</sequence>
<dbReference type="AlphaFoldDB" id="A0A1W1UJV1"/>
<accession>A0A1W1UJV1</accession>
<gene>
    <name evidence="1" type="ORF">SAMN00790413_04528</name>
</gene>
<organism evidence="1 2">
    <name type="scientific">Deinococcus hopiensis KR-140</name>
    <dbReference type="NCBI Taxonomy" id="695939"/>
    <lineage>
        <taxon>Bacteria</taxon>
        <taxon>Thermotogati</taxon>
        <taxon>Deinococcota</taxon>
        <taxon>Deinococci</taxon>
        <taxon>Deinococcales</taxon>
        <taxon>Deinococcaceae</taxon>
        <taxon>Deinococcus</taxon>
    </lineage>
</organism>